<dbReference type="PANTHER" id="PTHR44936">
    <property type="entry name" value="SENSOR PROTEIN CREC"/>
    <property type="match status" value="1"/>
</dbReference>
<dbReference type="Gene3D" id="2.60.40.2380">
    <property type="match status" value="1"/>
</dbReference>
<evidence type="ECO:0000256" key="6">
    <source>
        <dbReference type="ARBA" id="ARBA00022777"/>
    </source>
</evidence>
<proteinExistence type="predicted"/>
<feature type="transmembrane region" description="Helical" evidence="8">
    <location>
        <begin position="279"/>
        <end position="297"/>
    </location>
</feature>
<feature type="transmembrane region" description="Helical" evidence="8">
    <location>
        <begin position="303"/>
        <end position="322"/>
    </location>
</feature>
<evidence type="ECO:0000313" key="11">
    <source>
        <dbReference type="EMBL" id="MDN3576219.1"/>
    </source>
</evidence>
<dbReference type="PRINTS" id="PR00344">
    <property type="entry name" value="BCTRLSENSOR"/>
</dbReference>
<comment type="caution">
    <text evidence="11">The sequence shown here is derived from an EMBL/GenBank/DDBJ whole genome shotgun (WGS) entry which is preliminary data.</text>
</comment>
<feature type="transmembrane region" description="Helical" evidence="8">
    <location>
        <begin position="334"/>
        <end position="357"/>
    </location>
</feature>
<evidence type="ECO:0000256" key="7">
    <source>
        <dbReference type="ARBA" id="ARBA00022840"/>
    </source>
</evidence>
<dbReference type="InterPro" id="IPR036890">
    <property type="entry name" value="HATPase_C_sf"/>
</dbReference>
<keyword evidence="3" id="KW-0597">Phosphoprotein</keyword>
<dbReference type="PROSITE" id="PS50109">
    <property type="entry name" value="HIS_KIN"/>
    <property type="match status" value="1"/>
</dbReference>
<dbReference type="Pfam" id="PF02518">
    <property type="entry name" value="HATPase_c"/>
    <property type="match status" value="1"/>
</dbReference>
<dbReference type="RefSeq" id="WP_290331813.1">
    <property type="nucleotide sequence ID" value="NZ_JAUFPU010000004.1"/>
</dbReference>
<evidence type="ECO:0000256" key="9">
    <source>
        <dbReference type="SAM" id="SignalP"/>
    </source>
</evidence>
<keyword evidence="4" id="KW-0808">Transferase</keyword>
<evidence type="ECO:0000256" key="5">
    <source>
        <dbReference type="ARBA" id="ARBA00022741"/>
    </source>
</evidence>
<dbReference type="SMART" id="SM00388">
    <property type="entry name" value="HisKA"/>
    <property type="match status" value="1"/>
</dbReference>
<dbReference type="InterPro" id="IPR003594">
    <property type="entry name" value="HATPase_dom"/>
</dbReference>
<feature type="transmembrane region" description="Helical" evidence="8">
    <location>
        <begin position="183"/>
        <end position="201"/>
    </location>
</feature>
<dbReference type="EMBL" id="JAUFPU010000004">
    <property type="protein sequence ID" value="MDN3576219.1"/>
    <property type="molecule type" value="Genomic_DNA"/>
</dbReference>
<keyword evidence="6 11" id="KW-0418">Kinase</keyword>
<dbReference type="InterPro" id="IPR050980">
    <property type="entry name" value="2C_sensor_his_kinase"/>
</dbReference>
<protein>
    <recommendedName>
        <fullName evidence="2">histidine kinase</fullName>
        <ecNumber evidence="2">2.7.13.3</ecNumber>
    </recommendedName>
</protein>
<accession>A0ABT8B1U9</accession>
<dbReference type="Proteomes" id="UP001180081">
    <property type="component" value="Unassembled WGS sequence"/>
</dbReference>
<dbReference type="InterPro" id="IPR011623">
    <property type="entry name" value="7TMR_DISM_rcpt_extracell_dom1"/>
</dbReference>
<feature type="chain" id="PRO_5045723162" description="histidine kinase" evidence="9">
    <location>
        <begin position="21"/>
        <end position="633"/>
    </location>
</feature>
<dbReference type="InterPro" id="IPR011622">
    <property type="entry name" value="7TMR_DISM_rcpt_extracell_dom2"/>
</dbReference>
<keyword evidence="8" id="KW-0812">Transmembrane</keyword>
<reference evidence="11" key="2">
    <citation type="submission" date="2023-06" db="EMBL/GenBank/DDBJ databases">
        <authorList>
            <person name="Lucena T."/>
            <person name="Sun Q."/>
        </authorList>
    </citation>
    <scope>NUCLEOTIDE SEQUENCE</scope>
    <source>
        <strain evidence="11">CECT 7703</strain>
    </source>
</reference>
<name>A0ABT8B1U9_9NEIS</name>
<evidence type="ECO:0000256" key="3">
    <source>
        <dbReference type="ARBA" id="ARBA00022553"/>
    </source>
</evidence>
<evidence type="ECO:0000256" key="1">
    <source>
        <dbReference type="ARBA" id="ARBA00000085"/>
    </source>
</evidence>
<keyword evidence="5" id="KW-0547">Nucleotide-binding</keyword>
<dbReference type="Gene3D" id="3.30.565.10">
    <property type="entry name" value="Histidine kinase-like ATPase, C-terminal domain"/>
    <property type="match status" value="1"/>
</dbReference>
<evidence type="ECO:0000313" key="12">
    <source>
        <dbReference type="Proteomes" id="UP001180081"/>
    </source>
</evidence>
<dbReference type="Pfam" id="PF07695">
    <property type="entry name" value="7TMR-DISM_7TM"/>
    <property type="match status" value="1"/>
</dbReference>
<dbReference type="GO" id="GO:0016301">
    <property type="term" value="F:kinase activity"/>
    <property type="evidence" value="ECO:0007669"/>
    <property type="project" value="UniProtKB-KW"/>
</dbReference>
<organism evidence="11 12">
    <name type="scientific">Chitinimonas viridis</name>
    <dbReference type="NCBI Taxonomy" id="664880"/>
    <lineage>
        <taxon>Bacteria</taxon>
        <taxon>Pseudomonadati</taxon>
        <taxon>Pseudomonadota</taxon>
        <taxon>Betaproteobacteria</taxon>
        <taxon>Neisseriales</taxon>
        <taxon>Chitinibacteraceae</taxon>
        <taxon>Chitinimonas</taxon>
    </lineage>
</organism>
<feature type="transmembrane region" description="Helical" evidence="8">
    <location>
        <begin position="246"/>
        <end position="267"/>
    </location>
</feature>
<feature type="transmembrane region" description="Helical" evidence="8">
    <location>
        <begin position="213"/>
        <end position="234"/>
    </location>
</feature>
<gene>
    <name evidence="11" type="ORF">QWZ03_05510</name>
</gene>
<dbReference type="Pfam" id="PF07696">
    <property type="entry name" value="7TMR-DISMED2"/>
    <property type="match status" value="1"/>
</dbReference>
<keyword evidence="8" id="KW-0472">Membrane</keyword>
<evidence type="ECO:0000256" key="8">
    <source>
        <dbReference type="SAM" id="Phobius"/>
    </source>
</evidence>
<reference evidence="11" key="1">
    <citation type="journal article" date="2014" name="Int. J. Syst. Evol. Microbiol.">
        <title>Complete genome of a new Firmicutes species belonging to the dominant human colonic microbiota ('Ruminococcus bicirculans') reveals two chromosomes and a selective capacity to utilize plant glucans.</title>
        <authorList>
            <consortium name="NISC Comparative Sequencing Program"/>
            <person name="Wegmann U."/>
            <person name="Louis P."/>
            <person name="Goesmann A."/>
            <person name="Henrissat B."/>
            <person name="Duncan S.H."/>
            <person name="Flint H.J."/>
        </authorList>
    </citation>
    <scope>NUCLEOTIDE SEQUENCE</scope>
    <source>
        <strain evidence="11">CECT 7703</strain>
    </source>
</reference>
<feature type="signal peptide" evidence="9">
    <location>
        <begin position="1"/>
        <end position="20"/>
    </location>
</feature>
<feature type="domain" description="Histidine kinase" evidence="10">
    <location>
        <begin position="429"/>
        <end position="633"/>
    </location>
</feature>
<keyword evidence="12" id="KW-1185">Reference proteome</keyword>
<comment type="catalytic activity">
    <reaction evidence="1">
        <text>ATP + protein L-histidine = ADP + protein N-phospho-L-histidine.</text>
        <dbReference type="EC" id="2.7.13.3"/>
    </reaction>
</comment>
<evidence type="ECO:0000259" key="10">
    <source>
        <dbReference type="PROSITE" id="PS50109"/>
    </source>
</evidence>
<dbReference type="EC" id="2.7.13.3" evidence="2"/>
<evidence type="ECO:0000256" key="2">
    <source>
        <dbReference type="ARBA" id="ARBA00012438"/>
    </source>
</evidence>
<keyword evidence="9" id="KW-0732">Signal</keyword>
<evidence type="ECO:0000256" key="4">
    <source>
        <dbReference type="ARBA" id="ARBA00022679"/>
    </source>
</evidence>
<sequence length="633" mass="69736">MPRLLYCCLLLLMTCPVALGATPLPLPLHPLPTAEQLRRHTVFYVGEVPAATLAEAMSPGARFRPLIERKPDLSPGGRWLRLELHNNSSQPSRWLLNLGVPDIQRLEAYQISRAQTEQLVSLRPDSRFTDRSVPSRMLAVPVSLAAGEAATLYLHYRIHGDTPLQLALQEPAEFAQTLGLGNLFNGVLVGVLLALLGFALLQYRALRREAYRYYALMLLFVVLFLLQIEGYNFALLWPGAGQWNQYAPAVLVVAVHLTHILFTTSLFKLNLSFPTLYRGYQAYAVLLLLGLGAFLGADLAWPLLLVSLLFMPLPVWVGVQVWRRQLPAAGHFLAGAISLAVFMNVLFSFGVSGVWSWPGVNVFVYPKLGYLLEAVLFALALGQQLHSLSQRHEAALRHRLEEAEQLARAEADKHLALQAAQQQQLQLAAAGHDLSQPLSSIRFALAALRAQAGNEAATQHIDKALDYTESLLQSLMAEAKAGFASRQQGLNLEDLLVQAHTRHQHAAERKGLYLRYFPSSATIAGSGLVLTRILDNLVGNAVRYTERGEILLGVRRRPLGLEIQVLDTGPGFDTSLQKQLLAPFEQTGTLAAERQGHGLGLHIVQALCEQSGYQLSIRSVRGRGSVFGVLIPY</sequence>
<dbReference type="SUPFAM" id="SSF55874">
    <property type="entry name" value="ATPase domain of HSP90 chaperone/DNA topoisomerase II/histidine kinase"/>
    <property type="match status" value="1"/>
</dbReference>
<dbReference type="InterPro" id="IPR003661">
    <property type="entry name" value="HisK_dim/P_dom"/>
</dbReference>
<dbReference type="SMART" id="SM00387">
    <property type="entry name" value="HATPase_c"/>
    <property type="match status" value="1"/>
</dbReference>
<dbReference type="InterPro" id="IPR004358">
    <property type="entry name" value="Sig_transdc_His_kin-like_C"/>
</dbReference>
<keyword evidence="8" id="KW-1133">Transmembrane helix</keyword>
<dbReference type="PANTHER" id="PTHR44936:SF10">
    <property type="entry name" value="SENSOR PROTEIN RSTB"/>
    <property type="match status" value="1"/>
</dbReference>
<dbReference type="InterPro" id="IPR005467">
    <property type="entry name" value="His_kinase_dom"/>
</dbReference>
<keyword evidence="7" id="KW-0067">ATP-binding</keyword>